<dbReference type="InterPro" id="IPR007470">
    <property type="entry name" value="HemX"/>
</dbReference>
<proteinExistence type="predicted"/>
<comment type="caution">
    <text evidence="3">The sequence shown here is derived from an EMBL/GenBank/DDBJ whole genome shotgun (WGS) entry which is preliminary data.</text>
</comment>
<accession>A0A7Y8EJG1</accession>
<gene>
    <name evidence="3" type="ORF">HX822_23005</name>
    <name evidence="4" type="ORF">HX828_01655</name>
</gene>
<keyword evidence="3" id="KW-0489">Methyltransferase</keyword>
<sequence length="372" mass="40548">MSETALPKDEAQPVLEAPVETPVTTAPRRGNGLAIVALLLGAAGVAAGGWGIWQVRALQASSQQQLGQVQTLDDQSQSLKQSQQQLSARLGQLPGADELEERRRLVAQLQGDQQRLSQRLETVLGASRQDWRLAEAEHLIRLASLRLSALQDINSAQALVQGADEILREQSDPGSYAAREQLAKSLAALRSLEQPDRTGLYLQLAALRDQVVQLAAIAPEYQLPEAANEGRPTTDTDSRWSQWWEQISRYFRIDFNPDDNIRPLLAGQGLNQVRLALSLALEQAQWAALNGEPAVYSRSLGEARSVLQDNFNQDNPQSKAMLARIAELEPKAVSVVTPDLAASLAAVQAYLDRRHLSAEEAKASAGKPATQE</sequence>
<evidence type="ECO:0000313" key="4">
    <source>
        <dbReference type="EMBL" id="NWE74242.1"/>
    </source>
</evidence>
<dbReference type="PANTHER" id="PTHR38043:SF1">
    <property type="entry name" value="PROTEIN HEMX"/>
    <property type="match status" value="1"/>
</dbReference>
<keyword evidence="2" id="KW-0812">Transmembrane</keyword>
<feature type="region of interest" description="Disordered" evidence="1">
    <location>
        <begin position="1"/>
        <end position="27"/>
    </location>
</feature>
<evidence type="ECO:0000313" key="3">
    <source>
        <dbReference type="EMBL" id="NWE15816.1"/>
    </source>
</evidence>
<dbReference type="Pfam" id="PF04375">
    <property type="entry name" value="HemX"/>
    <property type="match status" value="1"/>
</dbReference>
<evidence type="ECO:0000256" key="2">
    <source>
        <dbReference type="SAM" id="Phobius"/>
    </source>
</evidence>
<dbReference type="PANTHER" id="PTHR38043">
    <property type="entry name" value="PROTEIN HEMX"/>
    <property type="match status" value="1"/>
</dbReference>
<dbReference type="Proteomes" id="UP000537188">
    <property type="component" value="Unassembled WGS sequence"/>
</dbReference>
<name>A0A7Y8EJG1_9PSED</name>
<evidence type="ECO:0000256" key="1">
    <source>
        <dbReference type="SAM" id="MobiDB-lite"/>
    </source>
</evidence>
<reference evidence="5 6" key="1">
    <citation type="submission" date="2020-04" db="EMBL/GenBank/DDBJ databases">
        <title>Molecular characterization of pseudomonads from Agaricus bisporus reveal novel blotch 2 pathogens in Western Europe.</title>
        <authorList>
            <person name="Taparia T."/>
            <person name="Krijger M."/>
            <person name="Haynes E."/>
            <person name="Elpinstone J.G."/>
            <person name="Noble R."/>
            <person name="Van Der Wolf J."/>
        </authorList>
    </citation>
    <scope>NUCLEOTIDE SEQUENCE [LARGE SCALE GENOMIC DNA]</scope>
    <source>
        <strain evidence="4 6">IPO3781</strain>
        <strain evidence="3 5">IPO3782</strain>
    </source>
</reference>
<dbReference type="AlphaFoldDB" id="A0A7Y8EJG1"/>
<keyword evidence="3" id="KW-0808">Transferase</keyword>
<dbReference type="Proteomes" id="UP000531950">
    <property type="component" value="Unassembled WGS sequence"/>
</dbReference>
<organism evidence="3 5">
    <name type="scientific">Pseudomonas yamanorum</name>
    <dbReference type="NCBI Taxonomy" id="515393"/>
    <lineage>
        <taxon>Bacteria</taxon>
        <taxon>Pseudomonadati</taxon>
        <taxon>Pseudomonadota</taxon>
        <taxon>Gammaproteobacteria</taxon>
        <taxon>Pseudomonadales</taxon>
        <taxon>Pseudomonadaceae</taxon>
        <taxon>Pseudomonas</taxon>
    </lineage>
</organism>
<dbReference type="RefSeq" id="WP_177043754.1">
    <property type="nucleotide sequence ID" value="NZ_JACAOQ010000002.1"/>
</dbReference>
<dbReference type="GO" id="GO:0008168">
    <property type="term" value="F:methyltransferase activity"/>
    <property type="evidence" value="ECO:0007669"/>
    <property type="project" value="UniProtKB-KW"/>
</dbReference>
<evidence type="ECO:0000313" key="6">
    <source>
        <dbReference type="Proteomes" id="UP000537188"/>
    </source>
</evidence>
<keyword evidence="2" id="KW-1133">Transmembrane helix</keyword>
<protein>
    <submittedName>
        <fullName evidence="3">Uroporphyrinogen-III C-methyltransferase</fullName>
    </submittedName>
</protein>
<feature type="compositionally biased region" description="Basic and acidic residues" evidence="1">
    <location>
        <begin position="1"/>
        <end position="11"/>
    </location>
</feature>
<dbReference type="EMBL" id="JACARG010000045">
    <property type="protein sequence ID" value="NWE15816.1"/>
    <property type="molecule type" value="Genomic_DNA"/>
</dbReference>
<keyword evidence="2" id="KW-0472">Membrane</keyword>
<evidence type="ECO:0000313" key="5">
    <source>
        <dbReference type="Proteomes" id="UP000531950"/>
    </source>
</evidence>
<dbReference type="GO" id="GO:0032259">
    <property type="term" value="P:methylation"/>
    <property type="evidence" value="ECO:0007669"/>
    <property type="project" value="UniProtKB-KW"/>
</dbReference>
<feature type="transmembrane region" description="Helical" evidence="2">
    <location>
        <begin position="33"/>
        <end position="53"/>
    </location>
</feature>
<dbReference type="EMBL" id="JACARF010000001">
    <property type="protein sequence ID" value="NWE74242.1"/>
    <property type="molecule type" value="Genomic_DNA"/>
</dbReference>